<dbReference type="PANTHER" id="PTHR43792">
    <property type="entry name" value="GNAT FAMILY, PUTATIVE (AFU_ORTHOLOGUE AFUA_3G00765)-RELATED-RELATED"/>
    <property type="match status" value="1"/>
</dbReference>
<dbReference type="Pfam" id="PF13302">
    <property type="entry name" value="Acetyltransf_3"/>
    <property type="match status" value="1"/>
</dbReference>
<protein>
    <submittedName>
        <fullName evidence="3">GNAT family N-acetyltransferase</fullName>
    </submittedName>
    <submittedName>
        <fullName evidence="2">GNAT family acetyltransferase</fullName>
    </submittedName>
</protein>
<comment type="caution">
    <text evidence="2">The sequence shown here is derived from an EMBL/GenBank/DDBJ whole genome shotgun (WGS) entry which is preliminary data.</text>
</comment>
<evidence type="ECO:0000313" key="4">
    <source>
        <dbReference type="Proteomes" id="UP000434223"/>
    </source>
</evidence>
<dbReference type="GO" id="GO:0016747">
    <property type="term" value="F:acyltransferase activity, transferring groups other than amino-acyl groups"/>
    <property type="evidence" value="ECO:0007669"/>
    <property type="project" value="InterPro"/>
</dbReference>
<dbReference type="AlphaFoldDB" id="A0A174WBD4"/>
<proteinExistence type="predicted"/>
<dbReference type="SUPFAM" id="SSF55729">
    <property type="entry name" value="Acyl-CoA N-acyltransferases (Nat)"/>
    <property type="match status" value="1"/>
</dbReference>
<dbReference type="EMBL" id="BQNJ01000002">
    <property type="protein sequence ID" value="GKH04380.1"/>
    <property type="molecule type" value="Genomic_DNA"/>
</dbReference>
<dbReference type="PANTHER" id="PTHR43792:SF1">
    <property type="entry name" value="N-ACETYLTRANSFERASE DOMAIN-CONTAINING PROTEIN"/>
    <property type="match status" value="1"/>
</dbReference>
<dbReference type="InterPro" id="IPR016181">
    <property type="entry name" value="Acyl_CoA_acyltransferase"/>
</dbReference>
<accession>A0A174WBD4</accession>
<dbReference type="InterPro" id="IPR051531">
    <property type="entry name" value="N-acetyltransferase"/>
</dbReference>
<evidence type="ECO:0000313" key="5">
    <source>
        <dbReference type="Proteomes" id="UP001055091"/>
    </source>
</evidence>
<evidence type="ECO:0000313" key="3">
    <source>
        <dbReference type="EMBL" id="MUB62862.1"/>
    </source>
</evidence>
<gene>
    <name evidence="2" type="ORF">CE91St55_63610</name>
    <name evidence="3" type="ORF">GNE07_07295</name>
</gene>
<evidence type="ECO:0000259" key="1">
    <source>
        <dbReference type="PROSITE" id="PS51186"/>
    </source>
</evidence>
<dbReference type="Proteomes" id="UP001055091">
    <property type="component" value="Unassembled WGS sequence"/>
</dbReference>
<dbReference type="PROSITE" id="PS51186">
    <property type="entry name" value="GNAT"/>
    <property type="match status" value="1"/>
</dbReference>
<dbReference type="Proteomes" id="UP000434223">
    <property type="component" value="Unassembled WGS sequence"/>
</dbReference>
<dbReference type="OrthoDB" id="9785602at2"/>
<dbReference type="Gene3D" id="3.40.630.30">
    <property type="match status" value="1"/>
</dbReference>
<feature type="domain" description="N-acetyltransferase" evidence="1">
    <location>
        <begin position="14"/>
        <end position="181"/>
    </location>
</feature>
<reference evidence="2" key="2">
    <citation type="submission" date="2022-01" db="EMBL/GenBank/DDBJ databases">
        <title>Novel bile acid biosynthetic pathways are enriched in the microbiome of centenarians.</title>
        <authorList>
            <person name="Sato Y."/>
            <person name="Atarashi K."/>
            <person name="Plichta R.D."/>
            <person name="Arai Y."/>
            <person name="Sasajima S."/>
            <person name="Kearney M.S."/>
            <person name="Suda W."/>
            <person name="Takeshita K."/>
            <person name="Sasaki T."/>
            <person name="Okamoto S."/>
            <person name="Skelly N.A."/>
            <person name="Okamura Y."/>
            <person name="Vlamakis H."/>
            <person name="Li Y."/>
            <person name="Tanoue T."/>
            <person name="Takei H."/>
            <person name="Nittono H."/>
            <person name="Narushima S."/>
            <person name="Irie J."/>
            <person name="Itoh H."/>
            <person name="Moriya K."/>
            <person name="Sugiura Y."/>
            <person name="Suematsu M."/>
            <person name="Moritoki N."/>
            <person name="Shibata S."/>
            <person name="Littman R.D."/>
            <person name="Fischbach A.M."/>
            <person name="Uwamino Y."/>
            <person name="Inoue T."/>
            <person name="Honda A."/>
            <person name="Hattori M."/>
            <person name="Murai T."/>
            <person name="Xavier J.R."/>
            <person name="Hirose N."/>
            <person name="Honda K."/>
        </authorList>
    </citation>
    <scope>NUCLEOTIDE SEQUENCE</scope>
    <source>
        <strain evidence="2">CE91-St55</strain>
    </source>
</reference>
<dbReference type="RefSeq" id="WP_055651313.1">
    <property type="nucleotide sequence ID" value="NZ_BQNJ01000002.1"/>
</dbReference>
<sequence length="183" mass="21153">MKHSGTQRLETDRLVLRRYTRADAAAMYKNWASDAEVTKYLMWPTHTSQEISQSIIEEWISQYSNENYYHWAVILKDNGDEPIGDIAVADMKEDISMAHIGYCIGRAWWHKGITSEALSAVMDFLFDIVDVNRIEARHDPRNPNSGRVMIKCGMKYEGTMRSSDWNNQGICDACYYALLKSER</sequence>
<organism evidence="2 5">
    <name type="scientific">Hungatella hathewayi</name>
    <dbReference type="NCBI Taxonomy" id="154046"/>
    <lineage>
        <taxon>Bacteria</taxon>
        <taxon>Bacillati</taxon>
        <taxon>Bacillota</taxon>
        <taxon>Clostridia</taxon>
        <taxon>Lachnospirales</taxon>
        <taxon>Lachnospiraceae</taxon>
        <taxon>Hungatella</taxon>
    </lineage>
</organism>
<reference evidence="3 4" key="1">
    <citation type="submission" date="2019-09" db="EMBL/GenBank/DDBJ databases">
        <title>Draft genome sequencing of Hungatella hathewayi 123Y-2.</title>
        <authorList>
            <person name="Lv Q."/>
            <person name="Li S."/>
        </authorList>
    </citation>
    <scope>NUCLEOTIDE SEQUENCE [LARGE SCALE GENOMIC DNA]</scope>
    <source>
        <strain evidence="3 4">123Y-2</strain>
    </source>
</reference>
<dbReference type="InterPro" id="IPR000182">
    <property type="entry name" value="GNAT_dom"/>
</dbReference>
<dbReference type="EMBL" id="WNME01000003">
    <property type="protein sequence ID" value="MUB62862.1"/>
    <property type="molecule type" value="Genomic_DNA"/>
</dbReference>
<name>A0A174WBD4_9FIRM</name>
<evidence type="ECO:0000313" key="2">
    <source>
        <dbReference type="EMBL" id="GKH04380.1"/>
    </source>
</evidence>